<evidence type="ECO:0000313" key="2">
    <source>
        <dbReference type="Proteomes" id="UP000594638"/>
    </source>
</evidence>
<organism evidence="1 2">
    <name type="scientific">Olea europaea subsp. europaea</name>
    <dbReference type="NCBI Taxonomy" id="158383"/>
    <lineage>
        <taxon>Eukaryota</taxon>
        <taxon>Viridiplantae</taxon>
        <taxon>Streptophyta</taxon>
        <taxon>Embryophyta</taxon>
        <taxon>Tracheophyta</taxon>
        <taxon>Spermatophyta</taxon>
        <taxon>Magnoliopsida</taxon>
        <taxon>eudicotyledons</taxon>
        <taxon>Gunneridae</taxon>
        <taxon>Pentapetalae</taxon>
        <taxon>asterids</taxon>
        <taxon>lamiids</taxon>
        <taxon>Lamiales</taxon>
        <taxon>Oleaceae</taxon>
        <taxon>Oleeae</taxon>
        <taxon>Olea</taxon>
    </lineage>
</organism>
<keyword evidence="2" id="KW-1185">Reference proteome</keyword>
<name>A0A8S0SE95_OLEEU</name>
<accession>A0A8S0SE95</accession>
<protein>
    <submittedName>
        <fullName evidence="1">Uncharacterized protein</fullName>
    </submittedName>
</protein>
<dbReference type="AlphaFoldDB" id="A0A8S0SE95"/>
<dbReference type="Gramene" id="OE9A070817T1">
    <property type="protein sequence ID" value="OE9A070817C1"/>
    <property type="gene ID" value="OE9A070817"/>
</dbReference>
<sequence>MGRELTGRVYDLSHDVGILQSSIVDLQDTVAAFRGDLAGRRWGTEGMAEIMRVAEMVMERGVTHIFGVMRHWSNCGCLCRGGPDGDREGTTEGVALTGVVEEVAMEGEALTGGAEVVATEGEAPMGGAEEVAPEVERTPGVIEGKRHTVDETEQVVGKRLRVPSQYVVSPLHG</sequence>
<evidence type="ECO:0000313" key="1">
    <source>
        <dbReference type="EMBL" id="CAA2989651.1"/>
    </source>
</evidence>
<dbReference type="Proteomes" id="UP000594638">
    <property type="component" value="Unassembled WGS sequence"/>
</dbReference>
<proteinExistence type="predicted"/>
<reference evidence="1 2" key="1">
    <citation type="submission" date="2019-12" db="EMBL/GenBank/DDBJ databases">
        <authorList>
            <person name="Alioto T."/>
            <person name="Alioto T."/>
            <person name="Gomez Garrido J."/>
        </authorList>
    </citation>
    <scope>NUCLEOTIDE SEQUENCE [LARGE SCALE GENOMIC DNA]</scope>
</reference>
<dbReference type="EMBL" id="CACTIH010004128">
    <property type="protein sequence ID" value="CAA2989651.1"/>
    <property type="molecule type" value="Genomic_DNA"/>
</dbReference>
<gene>
    <name evidence="1" type="ORF">OLEA9_A070817</name>
</gene>
<comment type="caution">
    <text evidence="1">The sequence shown here is derived from an EMBL/GenBank/DDBJ whole genome shotgun (WGS) entry which is preliminary data.</text>
</comment>